<protein>
    <submittedName>
        <fullName evidence="1">Uncharacterized protein</fullName>
    </submittedName>
</protein>
<sequence length="169" mass="17786">MVSLMSVVGPSGGVSLSLSRIAIGHISNSAAVVMAGVDGGDDDDGDDVKLQLDGDGVDFPLRNFPGGISACRRTLFSLVQQDPAAPWGGEVQRRGRRSGYGRRRALAEEKRWPRSATGGLRAMTEEQLGVRARGHGCAAPKLASPLPLWEGAVGATARSPVHFPACRRN</sequence>
<dbReference type="EMBL" id="JAUUTY010000003">
    <property type="protein sequence ID" value="KAK1669318.1"/>
    <property type="molecule type" value="Genomic_DNA"/>
</dbReference>
<reference evidence="1" key="1">
    <citation type="submission" date="2023-07" db="EMBL/GenBank/DDBJ databases">
        <title>A chromosome-level genome assembly of Lolium multiflorum.</title>
        <authorList>
            <person name="Chen Y."/>
            <person name="Copetti D."/>
            <person name="Kolliker R."/>
            <person name="Studer B."/>
        </authorList>
    </citation>
    <scope>NUCLEOTIDE SEQUENCE</scope>
    <source>
        <strain evidence="1">02402/16</strain>
        <tissue evidence="1">Leaf</tissue>
    </source>
</reference>
<name>A0AAD8T599_LOLMU</name>
<gene>
    <name evidence="1" type="ORF">QYE76_057477</name>
</gene>
<accession>A0AAD8T599</accession>
<evidence type="ECO:0000313" key="2">
    <source>
        <dbReference type="Proteomes" id="UP001231189"/>
    </source>
</evidence>
<keyword evidence="2" id="KW-1185">Reference proteome</keyword>
<comment type="caution">
    <text evidence="1">The sequence shown here is derived from an EMBL/GenBank/DDBJ whole genome shotgun (WGS) entry which is preliminary data.</text>
</comment>
<dbReference type="AlphaFoldDB" id="A0AAD8T599"/>
<proteinExistence type="predicted"/>
<organism evidence="1 2">
    <name type="scientific">Lolium multiflorum</name>
    <name type="common">Italian ryegrass</name>
    <name type="synonym">Lolium perenne subsp. multiflorum</name>
    <dbReference type="NCBI Taxonomy" id="4521"/>
    <lineage>
        <taxon>Eukaryota</taxon>
        <taxon>Viridiplantae</taxon>
        <taxon>Streptophyta</taxon>
        <taxon>Embryophyta</taxon>
        <taxon>Tracheophyta</taxon>
        <taxon>Spermatophyta</taxon>
        <taxon>Magnoliopsida</taxon>
        <taxon>Liliopsida</taxon>
        <taxon>Poales</taxon>
        <taxon>Poaceae</taxon>
        <taxon>BOP clade</taxon>
        <taxon>Pooideae</taxon>
        <taxon>Poodae</taxon>
        <taxon>Poeae</taxon>
        <taxon>Poeae Chloroplast Group 2 (Poeae type)</taxon>
        <taxon>Loliodinae</taxon>
        <taxon>Loliinae</taxon>
        <taxon>Lolium</taxon>
    </lineage>
</organism>
<dbReference type="Proteomes" id="UP001231189">
    <property type="component" value="Unassembled WGS sequence"/>
</dbReference>
<evidence type="ECO:0000313" key="1">
    <source>
        <dbReference type="EMBL" id="KAK1669318.1"/>
    </source>
</evidence>